<keyword evidence="2 4" id="KW-0378">Hydrolase</keyword>
<dbReference type="EMBL" id="DTPI01000031">
    <property type="protein sequence ID" value="HGE66601.1"/>
    <property type="molecule type" value="Genomic_DNA"/>
</dbReference>
<dbReference type="GO" id="GO:0016787">
    <property type="term" value="F:hydrolase activity"/>
    <property type="evidence" value="ECO:0007669"/>
    <property type="project" value="UniProtKB-KW"/>
</dbReference>
<dbReference type="Pfam" id="PF07687">
    <property type="entry name" value="M20_dimer"/>
    <property type="match status" value="1"/>
</dbReference>
<dbReference type="InterPro" id="IPR002933">
    <property type="entry name" value="Peptidase_M20"/>
</dbReference>
<protein>
    <submittedName>
        <fullName evidence="4">M20/M25/M40 family metallo-hydrolase</fullName>
    </submittedName>
</protein>
<proteinExistence type="predicted"/>
<dbReference type="Gene3D" id="3.30.70.360">
    <property type="match status" value="1"/>
</dbReference>
<dbReference type="Gene3D" id="3.40.630.10">
    <property type="entry name" value="Zn peptidases"/>
    <property type="match status" value="1"/>
</dbReference>
<evidence type="ECO:0000256" key="2">
    <source>
        <dbReference type="ARBA" id="ARBA00022801"/>
    </source>
</evidence>
<name>A0A7C3YHI3_9EURY</name>
<dbReference type="InterPro" id="IPR011650">
    <property type="entry name" value="Peptidase_M20_dimer"/>
</dbReference>
<organism evidence="4">
    <name type="scientific">Geoglobus ahangari</name>
    <dbReference type="NCBI Taxonomy" id="113653"/>
    <lineage>
        <taxon>Archaea</taxon>
        <taxon>Methanobacteriati</taxon>
        <taxon>Methanobacteriota</taxon>
        <taxon>Archaeoglobi</taxon>
        <taxon>Archaeoglobales</taxon>
        <taxon>Archaeoglobaceae</taxon>
        <taxon>Geoglobus</taxon>
    </lineage>
</organism>
<comment type="caution">
    <text evidence="4">The sequence shown here is derived from an EMBL/GenBank/DDBJ whole genome shotgun (WGS) entry which is preliminary data.</text>
</comment>
<dbReference type="PANTHER" id="PTHR43808">
    <property type="entry name" value="ACETYLORNITHINE DEACETYLASE"/>
    <property type="match status" value="1"/>
</dbReference>
<dbReference type="AlphaFoldDB" id="A0A7C3YHI3"/>
<evidence type="ECO:0000259" key="3">
    <source>
        <dbReference type="Pfam" id="PF07687"/>
    </source>
</evidence>
<reference evidence="4" key="1">
    <citation type="journal article" date="2020" name="mSystems">
        <title>Genome- and Community-Level Interaction Insights into Carbon Utilization and Element Cycling Functions of Hydrothermarchaeota in Hydrothermal Sediment.</title>
        <authorList>
            <person name="Zhou Z."/>
            <person name="Liu Y."/>
            <person name="Xu W."/>
            <person name="Pan J."/>
            <person name="Luo Z.H."/>
            <person name="Li M."/>
        </authorList>
    </citation>
    <scope>NUCLEOTIDE SEQUENCE [LARGE SCALE GENOMIC DNA]</scope>
    <source>
        <strain evidence="4">SpSt-97</strain>
    </source>
</reference>
<dbReference type="SUPFAM" id="SSF55031">
    <property type="entry name" value="Bacterial exopeptidase dimerisation domain"/>
    <property type="match status" value="1"/>
</dbReference>
<gene>
    <name evidence="4" type="ORF">ENX77_05730</name>
</gene>
<keyword evidence="1" id="KW-0479">Metal-binding</keyword>
<dbReference type="InterPro" id="IPR036264">
    <property type="entry name" value="Bact_exopeptidase_dim_dom"/>
</dbReference>
<dbReference type="NCBIfam" id="NF006404">
    <property type="entry name" value="PRK08652.1-2"/>
    <property type="match status" value="1"/>
</dbReference>
<dbReference type="GO" id="GO:0046872">
    <property type="term" value="F:metal ion binding"/>
    <property type="evidence" value="ECO:0007669"/>
    <property type="project" value="UniProtKB-KW"/>
</dbReference>
<sequence length="308" mass="35147">MLQLLKELVEIKSVSGFEDELRDYLKEKIDDLGFYSKIDKAGNVIVEGSSDLWFVTHMDTVPIKAEFRYDGEFAYGTGVCDAKGSIAAILSAISKIDELNLNFAFFVDEEESGNGSKHFSQNYTGRAVVMEPTDLKIATIQFGSAEVILKFKGKSVHGAYWDKGTNAIDEAINFANKLKGKLNFSIQMIRGGSEEYRIPDECKVRLSFIFDKEINRDDFCRIFEGVDYTITEFYEPIKCDRIEELEKFVKEKTVMLSWTDAYNLKKNGWKVTIWGPGSLIDCHTEREKIKISDLYKTSDIILKINEML</sequence>
<dbReference type="PANTHER" id="PTHR43808:SF25">
    <property type="entry name" value="PEPTIDASE M20 DIMERISATION DOMAIN-CONTAINING PROTEIN"/>
    <property type="match status" value="1"/>
</dbReference>
<feature type="domain" description="Peptidase M20 dimerisation" evidence="3">
    <location>
        <begin position="141"/>
        <end position="220"/>
    </location>
</feature>
<evidence type="ECO:0000256" key="1">
    <source>
        <dbReference type="ARBA" id="ARBA00022723"/>
    </source>
</evidence>
<evidence type="ECO:0000313" key="4">
    <source>
        <dbReference type="EMBL" id="HGE66601.1"/>
    </source>
</evidence>
<dbReference type="Pfam" id="PF01546">
    <property type="entry name" value="Peptidase_M20"/>
    <property type="match status" value="1"/>
</dbReference>
<dbReference type="InterPro" id="IPR050072">
    <property type="entry name" value="Peptidase_M20A"/>
</dbReference>
<dbReference type="SUPFAM" id="SSF53187">
    <property type="entry name" value="Zn-dependent exopeptidases"/>
    <property type="match status" value="1"/>
</dbReference>
<accession>A0A7C3YHI3</accession>